<dbReference type="NCBIfam" id="TIGR01579">
    <property type="entry name" value="MiaB-like-C"/>
    <property type="match status" value="1"/>
</dbReference>
<keyword evidence="8" id="KW-0175">Coiled coil</keyword>
<dbReference type="SFLD" id="SFLDS00029">
    <property type="entry name" value="Radical_SAM"/>
    <property type="match status" value="1"/>
</dbReference>
<evidence type="ECO:0000313" key="11">
    <source>
        <dbReference type="EMBL" id="GHF33071.1"/>
    </source>
</evidence>
<dbReference type="Proteomes" id="UP000626220">
    <property type="component" value="Unassembled WGS sequence"/>
</dbReference>
<dbReference type="NCBIfam" id="TIGR00089">
    <property type="entry name" value="MiaB/RimO family radical SAM methylthiotransferase"/>
    <property type="match status" value="1"/>
</dbReference>
<evidence type="ECO:0000256" key="8">
    <source>
        <dbReference type="SAM" id="Coils"/>
    </source>
</evidence>
<dbReference type="PANTHER" id="PTHR11918">
    <property type="entry name" value="RADICAL SAM PROTEINS"/>
    <property type="match status" value="1"/>
</dbReference>
<feature type="domain" description="MTTase N-terminal" evidence="9">
    <location>
        <begin position="1"/>
        <end position="85"/>
    </location>
</feature>
<accession>A0A8J3GTH6</accession>
<keyword evidence="5" id="KW-0479">Metal-binding</keyword>
<evidence type="ECO:0000256" key="2">
    <source>
        <dbReference type="ARBA" id="ARBA00022485"/>
    </source>
</evidence>
<dbReference type="SMART" id="SM00729">
    <property type="entry name" value="Elp3"/>
    <property type="match status" value="1"/>
</dbReference>
<dbReference type="InterPro" id="IPR023404">
    <property type="entry name" value="rSAM_horseshoe"/>
</dbReference>
<reference evidence="11" key="1">
    <citation type="journal article" date="2014" name="Int. J. Syst. Evol. Microbiol.">
        <title>Complete genome sequence of Corynebacterium casei LMG S-19264T (=DSM 44701T), isolated from a smear-ripened cheese.</title>
        <authorList>
            <consortium name="US DOE Joint Genome Institute (JGI-PGF)"/>
            <person name="Walter F."/>
            <person name="Albersmeier A."/>
            <person name="Kalinowski J."/>
            <person name="Ruckert C."/>
        </authorList>
    </citation>
    <scope>NUCLEOTIDE SEQUENCE</scope>
    <source>
        <strain evidence="11">KCTC 42650</strain>
    </source>
</reference>
<gene>
    <name evidence="11" type="ORF">GCM10017056_00580</name>
</gene>
<dbReference type="Pfam" id="PF00919">
    <property type="entry name" value="UPF0004"/>
    <property type="match status" value="1"/>
</dbReference>
<sequence length="394" mass="43142">MKELAQGAGLENAVIVNTCAVTAEAVRKARQEIRRLRRENPDARVIVTGCAAQIEPETFAAMPEVDAVIGNTEKMQAGTWAALSGDFGTERVVVDDIMSVTETAGHLIDGFGRHRAYVQVQNGCDHRCTFCIIPFGRGNSRSVPAGVVVEQIKRLVDKGFNEVVLTGVDLTSWGADLPGEPPLGDLVLRILKLVPDLPRLRISSIDSIEADDRLMQAIATEPRLMPHLHLSLQHGDNLILKRMKRRHSREDAIAFCEDARRLRPEMTFGADIIAGFPTETEAHFDNSLKLVEDCDLSFLHVFPYSRRPGTPAARMPQVAGPAIKDRAARLRTAGEAALGRHLAAQIGRSHRILMESPLMGRTEQFTEVRFAQPRAEGAIVTATITGRDGEALTA</sequence>
<comment type="cofactor">
    <cofactor evidence="1">
        <name>[4Fe-4S] cluster</name>
        <dbReference type="ChEBI" id="CHEBI:49883"/>
    </cofactor>
</comment>
<keyword evidence="7" id="KW-0411">Iron-sulfur</keyword>
<dbReference type="GO" id="GO:0051539">
    <property type="term" value="F:4 iron, 4 sulfur cluster binding"/>
    <property type="evidence" value="ECO:0007669"/>
    <property type="project" value="UniProtKB-KW"/>
</dbReference>
<dbReference type="EMBL" id="BNCJ01000001">
    <property type="protein sequence ID" value="GHF33071.1"/>
    <property type="molecule type" value="Genomic_DNA"/>
</dbReference>
<evidence type="ECO:0000259" key="10">
    <source>
        <dbReference type="PROSITE" id="PS51918"/>
    </source>
</evidence>
<dbReference type="SFLD" id="SFLDG01082">
    <property type="entry name" value="B12-binding_domain_containing"/>
    <property type="match status" value="1"/>
</dbReference>
<feature type="domain" description="Radical SAM core" evidence="10">
    <location>
        <begin position="110"/>
        <end position="340"/>
    </location>
</feature>
<name>A0A8J3GTH6_9RHOB</name>
<evidence type="ECO:0000313" key="12">
    <source>
        <dbReference type="Proteomes" id="UP000626220"/>
    </source>
</evidence>
<dbReference type="CDD" id="cd01335">
    <property type="entry name" value="Radical_SAM"/>
    <property type="match status" value="1"/>
</dbReference>
<dbReference type="PANTHER" id="PTHR11918:SF45">
    <property type="entry name" value="THREONYLCARBAMOYLADENOSINE TRNA METHYLTHIOTRANSFERASE"/>
    <property type="match status" value="1"/>
</dbReference>
<dbReference type="AlphaFoldDB" id="A0A8J3GTH6"/>
<evidence type="ECO:0000259" key="9">
    <source>
        <dbReference type="PROSITE" id="PS51449"/>
    </source>
</evidence>
<evidence type="ECO:0000256" key="1">
    <source>
        <dbReference type="ARBA" id="ARBA00001966"/>
    </source>
</evidence>
<dbReference type="InterPro" id="IPR005839">
    <property type="entry name" value="Methylthiotransferase"/>
</dbReference>
<dbReference type="SUPFAM" id="SSF102114">
    <property type="entry name" value="Radical SAM enzymes"/>
    <property type="match status" value="1"/>
</dbReference>
<dbReference type="GO" id="GO:0035598">
    <property type="term" value="F:tRNA (N(6)-L-threonylcarbamoyladenosine(37)-C(2))-methylthiotransferase activity"/>
    <property type="evidence" value="ECO:0007669"/>
    <property type="project" value="TreeGrafter"/>
</dbReference>
<dbReference type="InterPro" id="IPR006467">
    <property type="entry name" value="MiaB-like_bact"/>
</dbReference>
<evidence type="ECO:0000256" key="6">
    <source>
        <dbReference type="ARBA" id="ARBA00023004"/>
    </source>
</evidence>
<keyword evidence="6" id="KW-0408">Iron</keyword>
<reference evidence="11" key="2">
    <citation type="submission" date="2020-09" db="EMBL/GenBank/DDBJ databases">
        <authorList>
            <person name="Sun Q."/>
            <person name="Kim S."/>
        </authorList>
    </citation>
    <scope>NUCLEOTIDE SEQUENCE</scope>
    <source>
        <strain evidence="11">KCTC 42650</strain>
    </source>
</reference>
<dbReference type="InterPro" id="IPR013848">
    <property type="entry name" value="Methylthiotransferase_N"/>
</dbReference>
<dbReference type="InterPro" id="IPR006638">
    <property type="entry name" value="Elp3/MiaA/NifB-like_rSAM"/>
</dbReference>
<keyword evidence="12" id="KW-1185">Reference proteome</keyword>
<dbReference type="GO" id="GO:0046872">
    <property type="term" value="F:metal ion binding"/>
    <property type="evidence" value="ECO:0007669"/>
    <property type="project" value="UniProtKB-KW"/>
</dbReference>
<keyword evidence="2" id="KW-0004">4Fe-4S</keyword>
<evidence type="ECO:0000256" key="5">
    <source>
        <dbReference type="ARBA" id="ARBA00022723"/>
    </source>
</evidence>
<protein>
    <submittedName>
        <fullName evidence="11">tRNA (N(6)-L-threonylcarbamoyladenosine(37)-C(2) )-methylthiotransferase MtaB</fullName>
    </submittedName>
</protein>
<keyword evidence="3" id="KW-0808">Transferase</keyword>
<dbReference type="Pfam" id="PF04055">
    <property type="entry name" value="Radical_SAM"/>
    <property type="match status" value="1"/>
</dbReference>
<dbReference type="InterPro" id="IPR058240">
    <property type="entry name" value="rSAM_sf"/>
</dbReference>
<evidence type="ECO:0000256" key="3">
    <source>
        <dbReference type="ARBA" id="ARBA00022679"/>
    </source>
</evidence>
<proteinExistence type="predicted"/>
<dbReference type="InterPro" id="IPR007197">
    <property type="entry name" value="rSAM"/>
</dbReference>
<keyword evidence="4" id="KW-0949">S-adenosyl-L-methionine</keyword>
<evidence type="ECO:0000256" key="4">
    <source>
        <dbReference type="ARBA" id="ARBA00022691"/>
    </source>
</evidence>
<dbReference type="PROSITE" id="PS51449">
    <property type="entry name" value="MTTASE_N"/>
    <property type="match status" value="1"/>
</dbReference>
<dbReference type="Gene3D" id="3.80.30.20">
    <property type="entry name" value="tm_1862 like domain"/>
    <property type="match status" value="1"/>
</dbReference>
<feature type="coiled-coil region" evidence="8">
    <location>
        <begin position="19"/>
        <end position="46"/>
    </location>
</feature>
<organism evidence="11 12">
    <name type="scientific">Seohaeicola zhoushanensis</name>
    <dbReference type="NCBI Taxonomy" id="1569283"/>
    <lineage>
        <taxon>Bacteria</taxon>
        <taxon>Pseudomonadati</taxon>
        <taxon>Pseudomonadota</taxon>
        <taxon>Alphaproteobacteria</taxon>
        <taxon>Rhodobacterales</taxon>
        <taxon>Roseobacteraceae</taxon>
        <taxon>Seohaeicola</taxon>
    </lineage>
</organism>
<dbReference type="Gene3D" id="3.40.50.12160">
    <property type="entry name" value="Methylthiotransferase, N-terminal domain"/>
    <property type="match status" value="1"/>
</dbReference>
<comment type="caution">
    <text evidence="11">The sequence shown here is derived from an EMBL/GenBank/DDBJ whole genome shotgun (WGS) entry which is preliminary data.</text>
</comment>
<dbReference type="InterPro" id="IPR038135">
    <property type="entry name" value="Methylthiotransferase_N_sf"/>
</dbReference>
<dbReference type="InterPro" id="IPR020612">
    <property type="entry name" value="Methylthiotransferase_CS"/>
</dbReference>
<dbReference type="PROSITE" id="PS01278">
    <property type="entry name" value="MTTASE_RADICAL"/>
    <property type="match status" value="1"/>
</dbReference>
<evidence type="ECO:0000256" key="7">
    <source>
        <dbReference type="ARBA" id="ARBA00023014"/>
    </source>
</evidence>
<dbReference type="PROSITE" id="PS51918">
    <property type="entry name" value="RADICAL_SAM"/>
    <property type="match status" value="1"/>
</dbReference>